<feature type="compositionally biased region" description="Basic and acidic residues" evidence="1">
    <location>
        <begin position="521"/>
        <end position="533"/>
    </location>
</feature>
<feature type="compositionally biased region" description="Low complexity" evidence="1">
    <location>
        <begin position="14"/>
        <end position="26"/>
    </location>
</feature>
<evidence type="ECO:0000313" key="2">
    <source>
        <dbReference type="EMBL" id="GAQ84182.1"/>
    </source>
</evidence>
<dbReference type="STRING" id="105231.A0A1Y1I2J5"/>
<keyword evidence="3" id="KW-1185">Reference proteome</keyword>
<dbReference type="Pfam" id="PF12070">
    <property type="entry name" value="SCAI"/>
    <property type="match status" value="2"/>
</dbReference>
<feature type="compositionally biased region" description="Basic and acidic residues" evidence="1">
    <location>
        <begin position="397"/>
        <end position="407"/>
    </location>
</feature>
<evidence type="ECO:0000256" key="1">
    <source>
        <dbReference type="SAM" id="MobiDB-lite"/>
    </source>
</evidence>
<feature type="compositionally biased region" description="Low complexity" evidence="1">
    <location>
        <begin position="410"/>
        <end position="421"/>
    </location>
</feature>
<reference evidence="2 3" key="1">
    <citation type="journal article" date="2014" name="Nat. Commun.">
        <title>Klebsormidium flaccidum genome reveals primary factors for plant terrestrial adaptation.</title>
        <authorList>
            <person name="Hori K."/>
            <person name="Maruyama F."/>
            <person name="Fujisawa T."/>
            <person name="Togashi T."/>
            <person name="Yamamoto N."/>
            <person name="Seo M."/>
            <person name="Sato S."/>
            <person name="Yamada T."/>
            <person name="Mori H."/>
            <person name="Tajima N."/>
            <person name="Moriyama T."/>
            <person name="Ikeuchi M."/>
            <person name="Watanabe M."/>
            <person name="Wada H."/>
            <person name="Kobayashi K."/>
            <person name="Saito M."/>
            <person name="Masuda T."/>
            <person name="Sasaki-Sekimoto Y."/>
            <person name="Mashiguchi K."/>
            <person name="Awai K."/>
            <person name="Shimojima M."/>
            <person name="Masuda S."/>
            <person name="Iwai M."/>
            <person name="Nobusawa T."/>
            <person name="Narise T."/>
            <person name="Kondo S."/>
            <person name="Saito H."/>
            <person name="Sato R."/>
            <person name="Murakawa M."/>
            <person name="Ihara Y."/>
            <person name="Oshima-Yamada Y."/>
            <person name="Ohtaka K."/>
            <person name="Satoh M."/>
            <person name="Sonobe K."/>
            <person name="Ishii M."/>
            <person name="Ohtani R."/>
            <person name="Kanamori-Sato M."/>
            <person name="Honoki R."/>
            <person name="Miyazaki D."/>
            <person name="Mochizuki H."/>
            <person name="Umetsu J."/>
            <person name="Higashi K."/>
            <person name="Shibata D."/>
            <person name="Kamiya Y."/>
            <person name="Sato N."/>
            <person name="Nakamura Y."/>
            <person name="Tabata S."/>
            <person name="Ida S."/>
            <person name="Kurokawa K."/>
            <person name="Ohta H."/>
        </authorList>
    </citation>
    <scope>NUCLEOTIDE SEQUENCE [LARGE SCALE GENOMIC DNA]</scope>
    <source>
        <strain evidence="2 3">NIES-2285</strain>
    </source>
</reference>
<proteinExistence type="predicted"/>
<dbReference type="AlphaFoldDB" id="A0A1Y1I2J5"/>
<dbReference type="PANTHER" id="PTHR21243">
    <property type="entry name" value="PROTEIN SCAI"/>
    <property type="match status" value="1"/>
</dbReference>
<dbReference type="EMBL" id="DF237128">
    <property type="protein sequence ID" value="GAQ84182.1"/>
    <property type="molecule type" value="Genomic_DNA"/>
</dbReference>
<feature type="region of interest" description="Disordered" evidence="1">
    <location>
        <begin position="586"/>
        <end position="611"/>
    </location>
</feature>
<dbReference type="InterPro" id="IPR022709">
    <property type="entry name" value="SCAI"/>
</dbReference>
<feature type="region of interest" description="Disordered" evidence="1">
    <location>
        <begin position="290"/>
        <end position="329"/>
    </location>
</feature>
<protein>
    <recommendedName>
        <fullName evidence="4">Protein SCAI</fullName>
    </recommendedName>
</protein>
<dbReference type="OMA" id="CPDTNEM"/>
<accession>A0A1Y1I2J5</accession>
<dbReference type="GO" id="GO:0006351">
    <property type="term" value="P:DNA-templated transcription"/>
    <property type="evidence" value="ECO:0007669"/>
    <property type="project" value="InterPro"/>
</dbReference>
<feature type="compositionally biased region" description="Polar residues" evidence="1">
    <location>
        <begin position="438"/>
        <end position="457"/>
    </location>
</feature>
<dbReference type="GO" id="GO:0003714">
    <property type="term" value="F:transcription corepressor activity"/>
    <property type="evidence" value="ECO:0000318"/>
    <property type="project" value="GO_Central"/>
</dbReference>
<sequence length="750" mass="81072">MAALPQNPSPAGPAGPAAERPRAPAAPSISEEYRVLVDKAYQKFARLKDLPPYGRDRFDHYFQKAFALYSRLWKFQQENRQKLVETGLKRWEIGEIASRISQLYYHNYIRTGQFPFLYDSYVFYEAIASREYFKEAVKDVAVANKQLRYGVRFIVVCLLMNRRDTVRRLVRQLRTLVDDYARNFQVPNTRDWKVVAKEVVRFVAADAMFDDARPVRYSLLFDPHPMALPTVVGPYGKPGGPKLLKLREAILTSYHHNEVKFSELTLDTFRMLQAVEWEPSGQFLKLRKPAQGSDTVGASGSGAGPQEGGPERRENNRPGGVAENVIDPSLPPNPHKYLLFRPTVPQLLLTLATAVEELPPDSAVLVYLSAAGSPAPPQPSMSQRPQTPPPIPEDSTVNDHDPPETSAERPGQQAPAAGTAGLESGLARVALGTPSPGQPSNGDNSRGSVEVSSTAPGGQSEPIPFEGFSVPRPSSADSGVSPGSSPGSVSGSIAPQRGEGLWLGAKKELSAGPGLGLGREGSARKGEIARESRGGSGKSAGDGFFYPSDLLPFTRRPLFLIVDSDTSAAFQSLSGEEVLEPAVMLLSPRCPPPSEADPRRGSSGGPASTSQGGNAGSLFTLFLTAPLLAFCRLHGVPLPLSPAVQDAMEAALGAGLVRWGEALTSCPSLDPSWQRLLGDPFLRKFTLRFIFCRASLESHITLGTKPEHQPKCVPPLPDQVSSEKPLISGLIRDLALGLGAERSYSLQTMA</sequence>
<feature type="region of interest" description="Disordered" evidence="1">
    <location>
        <begin position="372"/>
        <end position="496"/>
    </location>
</feature>
<dbReference type="OrthoDB" id="525027at2759"/>
<evidence type="ECO:0008006" key="4">
    <source>
        <dbReference type="Google" id="ProtNLM"/>
    </source>
</evidence>
<organism evidence="2 3">
    <name type="scientific">Klebsormidium nitens</name>
    <name type="common">Green alga</name>
    <name type="synonym">Ulothrix nitens</name>
    <dbReference type="NCBI Taxonomy" id="105231"/>
    <lineage>
        <taxon>Eukaryota</taxon>
        <taxon>Viridiplantae</taxon>
        <taxon>Streptophyta</taxon>
        <taxon>Klebsormidiophyceae</taxon>
        <taxon>Klebsormidiales</taxon>
        <taxon>Klebsormidiaceae</taxon>
        <taxon>Klebsormidium</taxon>
    </lineage>
</organism>
<dbReference type="GO" id="GO:0005634">
    <property type="term" value="C:nucleus"/>
    <property type="evidence" value="ECO:0000318"/>
    <property type="project" value="GO_Central"/>
</dbReference>
<gene>
    <name evidence="2" type="ORF">KFL_001790220</name>
</gene>
<evidence type="ECO:0000313" key="3">
    <source>
        <dbReference type="Proteomes" id="UP000054558"/>
    </source>
</evidence>
<feature type="region of interest" description="Disordered" evidence="1">
    <location>
        <begin position="1"/>
        <end position="26"/>
    </location>
</feature>
<feature type="compositionally biased region" description="Low complexity" evidence="1">
    <location>
        <begin position="473"/>
        <end position="495"/>
    </location>
</feature>
<dbReference type="Proteomes" id="UP000054558">
    <property type="component" value="Unassembled WGS sequence"/>
</dbReference>
<name>A0A1Y1I2J5_KLENI</name>
<feature type="region of interest" description="Disordered" evidence="1">
    <location>
        <begin position="510"/>
        <end position="541"/>
    </location>
</feature>